<dbReference type="GO" id="GO:0003677">
    <property type="term" value="F:DNA binding"/>
    <property type="evidence" value="ECO:0007669"/>
    <property type="project" value="InterPro"/>
</dbReference>
<dbReference type="InterPro" id="IPR010524">
    <property type="entry name" value="Sig_transdc_resp-reg_PrpR_N"/>
</dbReference>
<dbReference type="EMBL" id="CP048104">
    <property type="protein sequence ID" value="QKG85536.1"/>
    <property type="molecule type" value="Genomic_DNA"/>
</dbReference>
<keyword evidence="3" id="KW-1185">Reference proteome</keyword>
<evidence type="ECO:0000313" key="3">
    <source>
        <dbReference type="Proteomes" id="UP000503088"/>
    </source>
</evidence>
<reference evidence="2 3" key="1">
    <citation type="submission" date="2020-01" db="EMBL/GenBank/DDBJ databases">
        <authorList>
            <person name="Gulvik C.A."/>
            <person name="Batra D.G."/>
        </authorList>
    </citation>
    <scope>NUCLEOTIDE SEQUENCE [LARGE SCALE GENOMIC DNA]</scope>
    <source>
        <strain evidence="2 3">W9323</strain>
    </source>
</reference>
<proteinExistence type="predicted"/>
<dbReference type="KEGG" id="kpul:GXN76_14460"/>
<evidence type="ECO:0000259" key="1">
    <source>
        <dbReference type="Pfam" id="PF06506"/>
    </source>
</evidence>
<name>A0A7D4C8G2_9BACL</name>
<dbReference type="Proteomes" id="UP000503088">
    <property type="component" value="Chromosome"/>
</dbReference>
<dbReference type="RefSeq" id="WP_173224277.1">
    <property type="nucleotide sequence ID" value="NZ_CP048104.1"/>
</dbReference>
<dbReference type="Gene3D" id="3.40.50.2300">
    <property type="match status" value="1"/>
</dbReference>
<dbReference type="GO" id="GO:0005524">
    <property type="term" value="F:ATP binding"/>
    <property type="evidence" value="ECO:0007669"/>
    <property type="project" value="InterPro"/>
</dbReference>
<accession>A0A7D4C8G2</accession>
<feature type="domain" description="Signal transduction response regulator propionate catabolism activator N-terminal" evidence="1">
    <location>
        <begin position="44"/>
        <end position="113"/>
    </location>
</feature>
<protein>
    <recommendedName>
        <fullName evidence="1">Signal transduction response regulator propionate catabolism activator N-terminal domain-containing protein</fullName>
    </recommendedName>
</protein>
<dbReference type="Pfam" id="PF06506">
    <property type="entry name" value="PrpR_N"/>
    <property type="match status" value="1"/>
</dbReference>
<sequence>MRVLKSRIVIIGYKKITRLFDEMIREKDWGMDFTLYDWTPEETARRVAGLQEADVIVSAGTHATVLKEHGDDVPVVRVEITGFDIIHAIQRAKQQSSKAVFLHYKHPIPQYETARFELSCS</sequence>
<gene>
    <name evidence="2" type="ORF">GXN76_14460</name>
</gene>
<dbReference type="GO" id="GO:0000156">
    <property type="term" value="F:phosphorelay response regulator activity"/>
    <property type="evidence" value="ECO:0007669"/>
    <property type="project" value="InterPro"/>
</dbReference>
<organism evidence="2 3">
    <name type="scientific">Kroppenstedtia pulmonis</name>
    <dbReference type="NCBI Taxonomy" id="1380685"/>
    <lineage>
        <taxon>Bacteria</taxon>
        <taxon>Bacillati</taxon>
        <taxon>Bacillota</taxon>
        <taxon>Bacilli</taxon>
        <taxon>Bacillales</taxon>
        <taxon>Thermoactinomycetaceae</taxon>
        <taxon>Kroppenstedtia</taxon>
    </lineage>
</organism>
<dbReference type="AlphaFoldDB" id="A0A7D4C8G2"/>
<evidence type="ECO:0000313" key="2">
    <source>
        <dbReference type="EMBL" id="QKG85536.1"/>
    </source>
</evidence>
<dbReference type="SUPFAM" id="SSF159800">
    <property type="entry name" value="PrpR receptor domain-like"/>
    <property type="match status" value="1"/>
</dbReference>